<evidence type="ECO:0000313" key="2">
    <source>
        <dbReference type="EMBL" id="TXN30397.1"/>
    </source>
</evidence>
<dbReference type="InterPro" id="IPR011051">
    <property type="entry name" value="RmlC_Cupin_sf"/>
</dbReference>
<sequence length="120" mass="13513">MTTIVKPAEVAAADLTEKLLTPPSAEPLDGDILIRSRVYFATEDRRIVSGVWESDPGRSRWEFESRGELIHVVSGRMTVHRDGGEPVEITPGTTAYFPIGWTGVWEVHETLRKFFVVYKP</sequence>
<reference evidence="2 3" key="1">
    <citation type="submission" date="2019-08" db="EMBL/GenBank/DDBJ databases">
        <title>Bacterial whole genome sequence for Glaciihabitans sp. CHu50b-6-2.</title>
        <authorList>
            <person name="Jin L."/>
        </authorList>
    </citation>
    <scope>NUCLEOTIDE SEQUENCE [LARGE SCALE GENOMIC DNA]</scope>
    <source>
        <strain evidence="2 3">CHu50b-6-2</strain>
    </source>
</reference>
<name>A0A5C8UR74_9MICO</name>
<gene>
    <name evidence="2" type="ORF">FVP33_10380</name>
</gene>
<dbReference type="InterPro" id="IPR008579">
    <property type="entry name" value="UGlyAH_Cupin_dom"/>
</dbReference>
<dbReference type="RefSeq" id="WP_147783581.1">
    <property type="nucleotide sequence ID" value="NZ_VRMG01000007.1"/>
</dbReference>
<dbReference type="SUPFAM" id="SSF51182">
    <property type="entry name" value="RmlC-like cupins"/>
    <property type="match status" value="1"/>
</dbReference>
<evidence type="ECO:0000313" key="3">
    <source>
        <dbReference type="Proteomes" id="UP000321379"/>
    </source>
</evidence>
<dbReference type="Gene3D" id="2.60.120.10">
    <property type="entry name" value="Jelly Rolls"/>
    <property type="match status" value="1"/>
</dbReference>
<dbReference type="InterPro" id="IPR014710">
    <property type="entry name" value="RmlC-like_jellyroll"/>
</dbReference>
<comment type="caution">
    <text evidence="2">The sequence shown here is derived from an EMBL/GenBank/DDBJ whole genome shotgun (WGS) entry which is preliminary data.</text>
</comment>
<dbReference type="PANTHER" id="PTHR40943:SF1">
    <property type="entry name" value="CYTOPLASMIC PROTEIN"/>
    <property type="match status" value="1"/>
</dbReference>
<dbReference type="Pfam" id="PF05899">
    <property type="entry name" value="Cupin_3"/>
    <property type="match status" value="1"/>
</dbReference>
<proteinExistence type="predicted"/>
<dbReference type="PANTHER" id="PTHR40943">
    <property type="entry name" value="CYTOPLASMIC PROTEIN-RELATED"/>
    <property type="match status" value="1"/>
</dbReference>
<protein>
    <submittedName>
        <fullName evidence="2">DUF861 domain-containing protein</fullName>
    </submittedName>
</protein>
<accession>A0A5C8UR74</accession>
<feature type="domain" description="(S)-ureidoglycine aminohydrolase cupin" evidence="1">
    <location>
        <begin position="43"/>
        <end position="115"/>
    </location>
</feature>
<keyword evidence="3" id="KW-1185">Reference proteome</keyword>
<evidence type="ECO:0000259" key="1">
    <source>
        <dbReference type="Pfam" id="PF05899"/>
    </source>
</evidence>
<dbReference type="Proteomes" id="UP000321379">
    <property type="component" value="Unassembled WGS sequence"/>
</dbReference>
<dbReference type="AlphaFoldDB" id="A0A5C8UR74"/>
<organism evidence="2 3">
    <name type="scientific">Lacisediminihabitans profunda</name>
    <dbReference type="NCBI Taxonomy" id="2594790"/>
    <lineage>
        <taxon>Bacteria</taxon>
        <taxon>Bacillati</taxon>
        <taxon>Actinomycetota</taxon>
        <taxon>Actinomycetes</taxon>
        <taxon>Micrococcales</taxon>
        <taxon>Microbacteriaceae</taxon>
        <taxon>Lacisediminihabitans</taxon>
    </lineage>
</organism>
<dbReference type="EMBL" id="VRMG01000007">
    <property type="protein sequence ID" value="TXN30397.1"/>
    <property type="molecule type" value="Genomic_DNA"/>
</dbReference>